<dbReference type="FunFam" id="3.40.50.1000:FF:000029">
    <property type="entry name" value="3-deoxy-D-manno-octulosonate 8-phosphate phosphatase KdsC"/>
    <property type="match status" value="1"/>
</dbReference>
<dbReference type="Pfam" id="PF08282">
    <property type="entry name" value="Hydrolase_3"/>
    <property type="match status" value="1"/>
</dbReference>
<evidence type="ECO:0000256" key="10">
    <source>
        <dbReference type="ARBA" id="ARBA00031051"/>
    </source>
</evidence>
<dbReference type="InterPro" id="IPR023214">
    <property type="entry name" value="HAD_sf"/>
</dbReference>
<dbReference type="InterPro" id="IPR010023">
    <property type="entry name" value="KdsC_fam"/>
</dbReference>
<dbReference type="EC" id="3.1.3.45" evidence="5"/>
<accession>A0A4R5W3D0</accession>
<evidence type="ECO:0000256" key="4">
    <source>
        <dbReference type="ARBA" id="ARBA00011881"/>
    </source>
</evidence>
<dbReference type="PANTHER" id="PTHR21485:SF3">
    <property type="entry name" value="N-ACYLNEURAMINATE CYTIDYLYLTRANSFERASE"/>
    <property type="match status" value="1"/>
</dbReference>
<evidence type="ECO:0000256" key="11">
    <source>
        <dbReference type="PIRSR" id="PIRSR006118-2"/>
    </source>
</evidence>
<dbReference type="SFLD" id="SFLDG01136">
    <property type="entry name" value="C1.6:_Phosphoserine_Phosphatas"/>
    <property type="match status" value="1"/>
</dbReference>
<sequence>MTANSTSFDLATAQQKAAQVRIMIFDVDGVLTDGRMQFTADGEFMKSFHVHDGLGIQILQRMGIATAIISARQTPIVTKRAADLGITHVYQGNHDKRITFAQLLADTGVAAHECGFIGDDVIDLPLFSKVGFAVSVPNGHPEAISRAHYVTKAAGGLGAVREICDFILRAQGKYDAALAPYLA</sequence>
<proteinExistence type="inferred from homology"/>
<dbReference type="InterPro" id="IPR036412">
    <property type="entry name" value="HAD-like_sf"/>
</dbReference>
<dbReference type="CDD" id="cd01630">
    <property type="entry name" value="HAD_KDO-like"/>
    <property type="match status" value="1"/>
</dbReference>
<dbReference type="GO" id="GO:0046872">
    <property type="term" value="F:metal ion binding"/>
    <property type="evidence" value="ECO:0007669"/>
    <property type="project" value="UniProtKB-KW"/>
</dbReference>
<evidence type="ECO:0000313" key="13">
    <source>
        <dbReference type="Proteomes" id="UP000294829"/>
    </source>
</evidence>
<organism evidence="12 13">
    <name type="scientific">Sapientia aquatica</name>
    <dbReference type="NCBI Taxonomy" id="1549640"/>
    <lineage>
        <taxon>Bacteria</taxon>
        <taxon>Pseudomonadati</taxon>
        <taxon>Pseudomonadota</taxon>
        <taxon>Betaproteobacteria</taxon>
        <taxon>Burkholderiales</taxon>
        <taxon>Oxalobacteraceae</taxon>
        <taxon>Sapientia</taxon>
    </lineage>
</organism>
<feature type="binding site" evidence="11">
    <location>
        <position position="26"/>
    </location>
    <ligand>
        <name>Mg(2+)</name>
        <dbReference type="ChEBI" id="CHEBI:18420"/>
    </ligand>
</feature>
<comment type="catalytic activity">
    <reaction evidence="1">
        <text>3-deoxy-alpha-D-manno-2-octulosonate-8-phosphate + H2O = 3-deoxy-alpha-D-manno-oct-2-ulosonate + phosphate</text>
        <dbReference type="Rhea" id="RHEA:11500"/>
        <dbReference type="ChEBI" id="CHEBI:15377"/>
        <dbReference type="ChEBI" id="CHEBI:43474"/>
        <dbReference type="ChEBI" id="CHEBI:85985"/>
        <dbReference type="ChEBI" id="CHEBI:85986"/>
        <dbReference type="EC" id="3.1.3.45"/>
    </reaction>
</comment>
<evidence type="ECO:0000256" key="5">
    <source>
        <dbReference type="ARBA" id="ARBA00013066"/>
    </source>
</evidence>
<dbReference type="SFLD" id="SFLDG01138">
    <property type="entry name" value="C1.6.2:_Deoxy-d-mannose-octulo"/>
    <property type="match status" value="1"/>
</dbReference>
<dbReference type="RefSeq" id="WP_133327994.1">
    <property type="nucleotide sequence ID" value="NZ_SMYL01000004.1"/>
</dbReference>
<dbReference type="EMBL" id="SMYL01000004">
    <property type="protein sequence ID" value="TDK65918.1"/>
    <property type="molecule type" value="Genomic_DNA"/>
</dbReference>
<dbReference type="SUPFAM" id="SSF56784">
    <property type="entry name" value="HAD-like"/>
    <property type="match status" value="1"/>
</dbReference>
<dbReference type="PANTHER" id="PTHR21485">
    <property type="entry name" value="HAD SUPERFAMILY MEMBERS CMAS AND KDSC"/>
    <property type="match status" value="1"/>
</dbReference>
<dbReference type="SFLD" id="SFLDS00003">
    <property type="entry name" value="Haloacid_Dehalogenase"/>
    <property type="match status" value="1"/>
</dbReference>
<dbReference type="AlphaFoldDB" id="A0A4R5W3D0"/>
<evidence type="ECO:0000256" key="1">
    <source>
        <dbReference type="ARBA" id="ARBA00000898"/>
    </source>
</evidence>
<dbReference type="GO" id="GO:0019143">
    <property type="term" value="F:3-deoxy-manno-octulosonate-8-phosphatase activity"/>
    <property type="evidence" value="ECO:0007669"/>
    <property type="project" value="UniProtKB-EC"/>
</dbReference>
<comment type="caution">
    <text evidence="12">The sequence shown here is derived from an EMBL/GenBank/DDBJ whole genome shotgun (WGS) entry which is preliminary data.</text>
</comment>
<evidence type="ECO:0000256" key="9">
    <source>
        <dbReference type="ARBA" id="ARBA00022842"/>
    </source>
</evidence>
<evidence type="ECO:0000256" key="7">
    <source>
        <dbReference type="ARBA" id="ARBA00022723"/>
    </source>
</evidence>
<protein>
    <recommendedName>
        <fullName evidence="6">3-deoxy-D-manno-octulosonate 8-phosphate phosphatase KdsC</fullName>
        <ecNumber evidence="5">3.1.3.45</ecNumber>
    </recommendedName>
    <alternativeName>
        <fullName evidence="10">KDO 8-P phosphatase</fullName>
    </alternativeName>
</protein>
<dbReference type="NCBIfam" id="TIGR01670">
    <property type="entry name" value="KdsC-phosphatas"/>
    <property type="match status" value="1"/>
</dbReference>
<gene>
    <name evidence="12" type="ORF">E2I14_09975</name>
</gene>
<comment type="cofactor">
    <cofactor evidence="2 11">
        <name>Mg(2+)</name>
        <dbReference type="ChEBI" id="CHEBI:18420"/>
    </cofactor>
</comment>
<dbReference type="Proteomes" id="UP000294829">
    <property type="component" value="Unassembled WGS sequence"/>
</dbReference>
<keyword evidence="8 12" id="KW-0378">Hydrolase</keyword>
<reference evidence="12 13" key="1">
    <citation type="submission" date="2019-03" db="EMBL/GenBank/DDBJ databases">
        <title>Sapientia aquatica gen. nov., sp. nov., isolated from a crater lake.</title>
        <authorList>
            <person name="Felfoldi T."/>
            <person name="Szabo A."/>
            <person name="Toth E."/>
            <person name="Schumann P."/>
            <person name="Keki Z."/>
            <person name="Marialigeti K."/>
            <person name="Mathe I."/>
        </authorList>
    </citation>
    <scope>NUCLEOTIDE SEQUENCE [LARGE SCALE GENOMIC DNA]</scope>
    <source>
        <strain evidence="12 13">SA-152</strain>
    </source>
</reference>
<dbReference type="PIRSF" id="PIRSF006118">
    <property type="entry name" value="KDO8-P_Ptase"/>
    <property type="match status" value="1"/>
</dbReference>
<dbReference type="OrthoDB" id="9805604at2"/>
<evidence type="ECO:0000256" key="8">
    <source>
        <dbReference type="ARBA" id="ARBA00022801"/>
    </source>
</evidence>
<evidence type="ECO:0000256" key="2">
    <source>
        <dbReference type="ARBA" id="ARBA00001946"/>
    </source>
</evidence>
<comment type="subunit">
    <text evidence="4">Homotetramer.</text>
</comment>
<dbReference type="Gene3D" id="3.40.50.1000">
    <property type="entry name" value="HAD superfamily/HAD-like"/>
    <property type="match status" value="1"/>
</dbReference>
<evidence type="ECO:0000256" key="3">
    <source>
        <dbReference type="ARBA" id="ARBA00005893"/>
    </source>
</evidence>
<dbReference type="InterPro" id="IPR050793">
    <property type="entry name" value="CMP-NeuNAc_synthase"/>
</dbReference>
<evidence type="ECO:0000313" key="12">
    <source>
        <dbReference type="EMBL" id="TDK65918.1"/>
    </source>
</evidence>
<keyword evidence="13" id="KW-1185">Reference proteome</keyword>
<dbReference type="GO" id="GO:0008781">
    <property type="term" value="F:N-acylneuraminate cytidylyltransferase activity"/>
    <property type="evidence" value="ECO:0007669"/>
    <property type="project" value="TreeGrafter"/>
</dbReference>
<evidence type="ECO:0000256" key="6">
    <source>
        <dbReference type="ARBA" id="ARBA00020092"/>
    </source>
</evidence>
<name>A0A4R5W3D0_9BURK</name>
<feature type="binding site" evidence="11">
    <location>
        <position position="28"/>
    </location>
    <ligand>
        <name>substrate</name>
    </ligand>
</feature>
<feature type="binding site" evidence="11">
    <location>
        <position position="119"/>
    </location>
    <ligand>
        <name>Mg(2+)</name>
        <dbReference type="ChEBI" id="CHEBI:18420"/>
    </ligand>
</feature>
<keyword evidence="7 11" id="KW-0479">Metal-binding</keyword>
<comment type="similarity">
    <text evidence="3">Belongs to the KdsC family.</text>
</comment>
<keyword evidence="9 11" id="KW-0460">Magnesium</keyword>